<gene>
    <name evidence="1" type="ORF">MM415A03272_0007</name>
</gene>
<dbReference type="AlphaFoldDB" id="A0A6M3JQI6"/>
<reference evidence="1" key="1">
    <citation type="submission" date="2020-03" db="EMBL/GenBank/DDBJ databases">
        <title>The deep terrestrial virosphere.</title>
        <authorList>
            <person name="Holmfeldt K."/>
            <person name="Nilsson E."/>
            <person name="Simone D."/>
            <person name="Lopez-Fernandez M."/>
            <person name="Wu X."/>
            <person name="de Brujin I."/>
            <person name="Lundin D."/>
            <person name="Andersson A."/>
            <person name="Bertilsson S."/>
            <person name="Dopson M."/>
        </authorList>
    </citation>
    <scope>NUCLEOTIDE SEQUENCE</scope>
    <source>
        <strain evidence="1">MM415A03272</strain>
    </source>
</reference>
<evidence type="ECO:0000313" key="1">
    <source>
        <dbReference type="EMBL" id="QJA71312.1"/>
    </source>
</evidence>
<organism evidence="1">
    <name type="scientific">viral metagenome</name>
    <dbReference type="NCBI Taxonomy" id="1070528"/>
    <lineage>
        <taxon>unclassified sequences</taxon>
        <taxon>metagenomes</taxon>
        <taxon>organismal metagenomes</taxon>
    </lineage>
</organism>
<protein>
    <submittedName>
        <fullName evidence="1">Uncharacterized protein</fullName>
    </submittedName>
</protein>
<name>A0A6M3JQI6_9ZZZZ</name>
<dbReference type="EMBL" id="MT141863">
    <property type="protein sequence ID" value="QJA71312.1"/>
    <property type="molecule type" value="Genomic_DNA"/>
</dbReference>
<proteinExistence type="predicted"/>
<sequence>MNTKKTLMERLNVWKRCRDLEESEDKLWGKIFELVEYNQKVDEVLDVLEFLIDTNEVRKKKIDKLFTKMDELRLRDIEYDLDMEADLDVI</sequence>
<accession>A0A6M3JQI6</accession>